<reference evidence="1 2" key="1">
    <citation type="journal article" date="2015" name="Genome Biol.">
        <title>Comparative genomics of Steinernema reveals deeply conserved gene regulatory networks.</title>
        <authorList>
            <person name="Dillman A.R."/>
            <person name="Macchietto M."/>
            <person name="Porter C.F."/>
            <person name="Rogers A."/>
            <person name="Williams B."/>
            <person name="Antoshechkin I."/>
            <person name="Lee M.M."/>
            <person name="Goodwin Z."/>
            <person name="Lu X."/>
            <person name="Lewis E.E."/>
            <person name="Goodrich-Blair H."/>
            <person name="Stock S.P."/>
            <person name="Adams B.J."/>
            <person name="Sternberg P.W."/>
            <person name="Mortazavi A."/>
        </authorList>
    </citation>
    <scope>NUCLEOTIDE SEQUENCE [LARGE SCALE GENOMIC DNA]</scope>
    <source>
        <strain evidence="1 2">ALL</strain>
    </source>
</reference>
<accession>A0A4U5LVS6</accession>
<evidence type="ECO:0000313" key="1">
    <source>
        <dbReference type="EMBL" id="TKR60261.1"/>
    </source>
</evidence>
<dbReference type="Proteomes" id="UP000298663">
    <property type="component" value="Unassembled WGS sequence"/>
</dbReference>
<dbReference type="EMBL" id="AZBU02000011">
    <property type="protein sequence ID" value="TKR60261.1"/>
    <property type="molecule type" value="Genomic_DNA"/>
</dbReference>
<comment type="caution">
    <text evidence="1">The sequence shown here is derived from an EMBL/GenBank/DDBJ whole genome shotgun (WGS) entry which is preliminary data.</text>
</comment>
<protein>
    <submittedName>
        <fullName evidence="1">Uncharacterized protein</fullName>
    </submittedName>
</protein>
<organism evidence="1 2">
    <name type="scientific">Steinernema carpocapsae</name>
    <name type="common">Entomopathogenic nematode</name>
    <dbReference type="NCBI Taxonomy" id="34508"/>
    <lineage>
        <taxon>Eukaryota</taxon>
        <taxon>Metazoa</taxon>
        <taxon>Ecdysozoa</taxon>
        <taxon>Nematoda</taxon>
        <taxon>Chromadorea</taxon>
        <taxon>Rhabditida</taxon>
        <taxon>Tylenchina</taxon>
        <taxon>Panagrolaimomorpha</taxon>
        <taxon>Strongyloidoidea</taxon>
        <taxon>Steinernematidae</taxon>
        <taxon>Steinernema</taxon>
    </lineage>
</organism>
<reference evidence="1 2" key="2">
    <citation type="journal article" date="2019" name="G3 (Bethesda)">
        <title>Hybrid Assembly of the Genome of the Entomopathogenic Nematode Steinernema carpocapsae Identifies the X-Chromosome.</title>
        <authorList>
            <person name="Serra L."/>
            <person name="Macchietto M."/>
            <person name="Macias-Munoz A."/>
            <person name="McGill C.J."/>
            <person name="Rodriguez I.M."/>
            <person name="Rodriguez B."/>
            <person name="Murad R."/>
            <person name="Mortazavi A."/>
        </authorList>
    </citation>
    <scope>NUCLEOTIDE SEQUENCE [LARGE SCALE GENOMIC DNA]</scope>
    <source>
        <strain evidence="1 2">ALL</strain>
    </source>
</reference>
<sequence>MVSLRVLRCVSRFCDHQAIRIERPRFISRSPLLYKLTRNNCKSQISIHKNRVNNSATDCYDHHEYRQSYLFENFGKSMSRRSECLELGEFIVS</sequence>
<evidence type="ECO:0000313" key="2">
    <source>
        <dbReference type="Proteomes" id="UP000298663"/>
    </source>
</evidence>
<proteinExistence type="predicted"/>
<gene>
    <name evidence="1" type="ORF">L596_027536</name>
</gene>
<name>A0A4U5LVS6_STECR</name>
<dbReference type="AlphaFoldDB" id="A0A4U5LVS6"/>
<keyword evidence="2" id="KW-1185">Reference proteome</keyword>